<gene>
    <name evidence="6" type="ORF">C2E20_4866</name>
</gene>
<keyword evidence="4" id="KW-0812">Transmembrane</keyword>
<sequence length="334" mass="35470">MASAPGLRERRPGQPYVHPEIQPVEEEHDRKLGEPAADSSRLAAARSSGTCWRLGVAALLAALLLAGGVACLAGWRPALAGMGKGSLPESGLLRPAHLARFDGQHGRRILLAVMGEVYDVTAGKRHYGPKGGYSIFAGRDASRSYVTGKFRTDLTDDVADFTEEQLAELARWRDFYAKHKEYTYVGKVVGRFFDTAGEPTALRLQAEAAAAAAAQREREKEAARSGGGAADVPCNVKWSKVEGGWVWCDGGLLPRRVLRSDWEGGQAAERCACVEQQEPSPSARLYDGCGPEASTCQTSPPELALQGGRDGGSDDGGGNVGSDGSTTEQGQQEA</sequence>
<dbReference type="InterPro" id="IPR050577">
    <property type="entry name" value="MAPR/NEUFC/NENF-like"/>
</dbReference>
<organism evidence="6 7">
    <name type="scientific">Micractinium conductrix</name>
    <dbReference type="NCBI Taxonomy" id="554055"/>
    <lineage>
        <taxon>Eukaryota</taxon>
        <taxon>Viridiplantae</taxon>
        <taxon>Chlorophyta</taxon>
        <taxon>core chlorophytes</taxon>
        <taxon>Trebouxiophyceae</taxon>
        <taxon>Chlorellales</taxon>
        <taxon>Chlorellaceae</taxon>
        <taxon>Chlorella clade</taxon>
        <taxon>Micractinium</taxon>
    </lineage>
</organism>
<dbReference type="PANTHER" id="PTHR10281:SF4">
    <property type="entry name" value="NEUFERRICIN"/>
    <property type="match status" value="1"/>
</dbReference>
<comment type="similarity">
    <text evidence="2">Belongs to the cytochrome b5 family. MAPR subfamily.</text>
</comment>
<dbReference type="Pfam" id="PF00173">
    <property type="entry name" value="Cyt-b5"/>
    <property type="match status" value="1"/>
</dbReference>
<dbReference type="GO" id="GO:0005496">
    <property type="term" value="F:steroid binding"/>
    <property type="evidence" value="ECO:0007669"/>
    <property type="project" value="UniProtKB-KW"/>
</dbReference>
<keyword evidence="4" id="KW-0472">Membrane</keyword>
<name>A0A2P6VCF2_9CHLO</name>
<reference evidence="6 7" key="1">
    <citation type="journal article" date="2018" name="Plant J.">
        <title>Genome sequences of Chlorella sorokiniana UTEX 1602 and Micractinium conductrix SAG 241.80: implications to maltose excretion by a green alga.</title>
        <authorList>
            <person name="Arriola M.B."/>
            <person name="Velmurugan N."/>
            <person name="Zhang Y."/>
            <person name="Plunkett M.H."/>
            <person name="Hondzo H."/>
            <person name="Barney B.M."/>
        </authorList>
    </citation>
    <scope>NUCLEOTIDE SEQUENCE [LARGE SCALE GENOMIC DNA]</scope>
    <source>
        <strain evidence="6 7">SAG 241.80</strain>
    </source>
</reference>
<dbReference type="GO" id="GO:0016020">
    <property type="term" value="C:membrane"/>
    <property type="evidence" value="ECO:0007669"/>
    <property type="project" value="TreeGrafter"/>
</dbReference>
<keyword evidence="7" id="KW-1185">Reference proteome</keyword>
<feature type="compositionally biased region" description="Gly residues" evidence="3">
    <location>
        <begin position="308"/>
        <end position="321"/>
    </location>
</feature>
<evidence type="ECO:0000259" key="5">
    <source>
        <dbReference type="SMART" id="SM01117"/>
    </source>
</evidence>
<feature type="region of interest" description="Disordered" evidence="3">
    <location>
        <begin position="1"/>
        <end position="37"/>
    </location>
</feature>
<keyword evidence="1" id="KW-0754">Steroid-binding</keyword>
<keyword evidence="4" id="KW-1133">Transmembrane helix</keyword>
<dbReference type="Gene3D" id="3.10.120.10">
    <property type="entry name" value="Cytochrome b5-like heme/steroid binding domain"/>
    <property type="match status" value="1"/>
</dbReference>
<dbReference type="PANTHER" id="PTHR10281">
    <property type="entry name" value="MEMBRANE-ASSOCIATED PROGESTERONE RECEPTOR COMPONENT-RELATED"/>
    <property type="match status" value="1"/>
</dbReference>
<evidence type="ECO:0000256" key="3">
    <source>
        <dbReference type="SAM" id="MobiDB-lite"/>
    </source>
</evidence>
<keyword evidence="1" id="KW-0446">Lipid-binding</keyword>
<feature type="domain" description="Cytochrome b5 heme-binding" evidence="5">
    <location>
        <begin position="93"/>
        <end position="189"/>
    </location>
</feature>
<proteinExistence type="inferred from homology"/>
<dbReference type="Proteomes" id="UP000239649">
    <property type="component" value="Unassembled WGS sequence"/>
</dbReference>
<evidence type="ECO:0000313" key="7">
    <source>
        <dbReference type="Proteomes" id="UP000239649"/>
    </source>
</evidence>
<dbReference type="OrthoDB" id="10257697at2759"/>
<evidence type="ECO:0000256" key="4">
    <source>
        <dbReference type="SAM" id="Phobius"/>
    </source>
</evidence>
<comment type="caution">
    <text evidence="6">The sequence shown here is derived from an EMBL/GenBank/DDBJ whole genome shotgun (WGS) entry which is preliminary data.</text>
</comment>
<feature type="transmembrane region" description="Helical" evidence="4">
    <location>
        <begin position="51"/>
        <end position="75"/>
    </location>
</feature>
<feature type="region of interest" description="Disordered" evidence="3">
    <location>
        <begin position="282"/>
        <end position="334"/>
    </location>
</feature>
<protein>
    <submittedName>
        <fullName evidence="6">Neuferricin isoform B</fullName>
    </submittedName>
</protein>
<evidence type="ECO:0000313" key="6">
    <source>
        <dbReference type="EMBL" id="PSC71731.1"/>
    </source>
</evidence>
<evidence type="ECO:0000256" key="1">
    <source>
        <dbReference type="ARBA" id="ARBA00022665"/>
    </source>
</evidence>
<dbReference type="AlphaFoldDB" id="A0A2P6VCF2"/>
<evidence type="ECO:0000256" key="2">
    <source>
        <dbReference type="ARBA" id="ARBA00038357"/>
    </source>
</evidence>
<accession>A0A2P6VCF2</accession>
<dbReference type="SMART" id="SM01117">
    <property type="entry name" value="Cyt-b5"/>
    <property type="match status" value="1"/>
</dbReference>
<dbReference type="GO" id="GO:0012505">
    <property type="term" value="C:endomembrane system"/>
    <property type="evidence" value="ECO:0007669"/>
    <property type="project" value="TreeGrafter"/>
</dbReference>
<dbReference type="EMBL" id="LHPF02000013">
    <property type="protein sequence ID" value="PSC71731.1"/>
    <property type="molecule type" value="Genomic_DNA"/>
</dbReference>
<dbReference type="InterPro" id="IPR001199">
    <property type="entry name" value="Cyt_B5-like_heme/steroid-bd"/>
</dbReference>
<dbReference type="InterPro" id="IPR036400">
    <property type="entry name" value="Cyt_B5-like_heme/steroid_sf"/>
</dbReference>
<dbReference type="SUPFAM" id="SSF55856">
    <property type="entry name" value="Cytochrome b5-like heme/steroid binding domain"/>
    <property type="match status" value="1"/>
</dbReference>